<dbReference type="GO" id="GO:0010181">
    <property type="term" value="F:FMN binding"/>
    <property type="evidence" value="ECO:0007669"/>
    <property type="project" value="InterPro"/>
</dbReference>
<evidence type="ECO:0000313" key="7">
    <source>
        <dbReference type="EMBL" id="WAB82756.1"/>
    </source>
</evidence>
<dbReference type="Pfam" id="PF00724">
    <property type="entry name" value="Oxidored_FMN"/>
    <property type="match status" value="1"/>
</dbReference>
<evidence type="ECO:0000256" key="4">
    <source>
        <dbReference type="ARBA" id="ARBA00022857"/>
    </source>
</evidence>
<dbReference type="Gene3D" id="3.20.20.70">
    <property type="entry name" value="Aldolase class I"/>
    <property type="match status" value="1"/>
</dbReference>
<keyword evidence="4" id="KW-0521">NADP</keyword>
<dbReference type="CDD" id="cd02932">
    <property type="entry name" value="OYE_YqiM_FMN"/>
    <property type="match status" value="1"/>
</dbReference>
<dbReference type="PANTHER" id="PTHR43303:SF4">
    <property type="entry name" value="NADPH DEHYDROGENASE C23G7.10C-RELATED"/>
    <property type="match status" value="1"/>
</dbReference>
<sequence>MTIRELEVRNRLWVAPLCQYSVDARDGVPHDWHLVHLGSFARGGAGLVIAEATAVVPEGRISPHDTGLWNDAQVQAWRRITDFIHGQGAAAGVQLAHAGRKASVYPEWGSTTEGHSGRGTMPAEHGGWTPVAPSALAFDGYAVPAALDADGIQQVVEAFAQSARLAVEAGFDLVEIHAAHGYLLHQFLSPLSNRRDDAWGGSLENRARILLDTVRAVRAAVDVPVLVRFSGTDWTEGGWDEQQTAQVAAWSLDAGADLFDISSGGLVRAAIPVGPGYQVPLAAHVRSEGGVPVSAVGLITEAQQAEAIIAAGDADAIMMGREWMRDPHAAQRFALALGDESALEALVPPQYRRAHG</sequence>
<evidence type="ECO:0000259" key="6">
    <source>
        <dbReference type="Pfam" id="PF00724"/>
    </source>
</evidence>
<evidence type="ECO:0000313" key="8">
    <source>
        <dbReference type="Proteomes" id="UP001164706"/>
    </source>
</evidence>
<dbReference type="Proteomes" id="UP001164706">
    <property type="component" value="Chromosome"/>
</dbReference>
<evidence type="ECO:0000256" key="5">
    <source>
        <dbReference type="ARBA" id="ARBA00023002"/>
    </source>
</evidence>
<evidence type="ECO:0000256" key="2">
    <source>
        <dbReference type="ARBA" id="ARBA00022630"/>
    </source>
</evidence>
<proteinExistence type="predicted"/>
<dbReference type="EMBL" id="CP113089">
    <property type="protein sequence ID" value="WAB82756.1"/>
    <property type="molecule type" value="Genomic_DNA"/>
</dbReference>
<feature type="domain" description="NADH:flavin oxidoreductase/NADH oxidase N-terminal" evidence="6">
    <location>
        <begin position="2"/>
        <end position="334"/>
    </location>
</feature>
<keyword evidence="2" id="KW-0285">Flavoprotein</keyword>
<keyword evidence="5" id="KW-0560">Oxidoreductase</keyword>
<dbReference type="InterPro" id="IPR044152">
    <property type="entry name" value="YqjM-like"/>
</dbReference>
<name>A0A9E8MQ36_9MICO</name>
<dbReference type="GO" id="GO:0050661">
    <property type="term" value="F:NADP binding"/>
    <property type="evidence" value="ECO:0007669"/>
    <property type="project" value="InterPro"/>
</dbReference>
<protein>
    <submittedName>
        <fullName evidence="7">NADH:flavin oxidoreductase/NADH oxidase</fullName>
    </submittedName>
</protein>
<evidence type="ECO:0000256" key="3">
    <source>
        <dbReference type="ARBA" id="ARBA00022643"/>
    </source>
</evidence>
<dbReference type="InterPro" id="IPR001155">
    <property type="entry name" value="OxRdtase_FMN_N"/>
</dbReference>
<accession>A0A9E8MQ36</accession>
<dbReference type="GO" id="GO:0003959">
    <property type="term" value="F:NADPH dehydrogenase activity"/>
    <property type="evidence" value="ECO:0007669"/>
    <property type="project" value="InterPro"/>
</dbReference>
<evidence type="ECO:0000256" key="1">
    <source>
        <dbReference type="ARBA" id="ARBA00001917"/>
    </source>
</evidence>
<keyword evidence="8" id="KW-1185">Reference proteome</keyword>
<keyword evidence="3" id="KW-0288">FMN</keyword>
<dbReference type="PANTHER" id="PTHR43303">
    <property type="entry name" value="NADPH DEHYDROGENASE C23G7.10C-RELATED"/>
    <property type="match status" value="1"/>
</dbReference>
<gene>
    <name evidence="7" type="ORF">OVN18_09770</name>
</gene>
<comment type="cofactor">
    <cofactor evidence="1">
        <name>FMN</name>
        <dbReference type="ChEBI" id="CHEBI:58210"/>
    </cofactor>
</comment>
<dbReference type="RefSeq" id="WP_267782994.1">
    <property type="nucleotide sequence ID" value="NZ_CP113089.1"/>
</dbReference>
<dbReference type="AlphaFoldDB" id="A0A9E8MQ36"/>
<dbReference type="InterPro" id="IPR013785">
    <property type="entry name" value="Aldolase_TIM"/>
</dbReference>
<dbReference type="KEGG" id="mdb:OVN18_09770"/>
<organism evidence="7 8">
    <name type="scientific">Microcella daejeonensis</name>
    <dbReference type="NCBI Taxonomy" id="2994971"/>
    <lineage>
        <taxon>Bacteria</taxon>
        <taxon>Bacillati</taxon>
        <taxon>Actinomycetota</taxon>
        <taxon>Actinomycetes</taxon>
        <taxon>Micrococcales</taxon>
        <taxon>Microbacteriaceae</taxon>
        <taxon>Microcella</taxon>
    </lineage>
</organism>
<dbReference type="SUPFAM" id="SSF51395">
    <property type="entry name" value="FMN-linked oxidoreductases"/>
    <property type="match status" value="1"/>
</dbReference>
<reference evidence="7" key="1">
    <citation type="submission" date="2022-11" db="EMBL/GenBank/DDBJ databases">
        <title>Description of Microcella daejonensis nov. sp, isolated from riverside soil.</title>
        <authorList>
            <person name="Molina K.M."/>
            <person name="Kim S.B."/>
        </authorList>
    </citation>
    <scope>NUCLEOTIDE SEQUENCE</scope>
    <source>
        <strain evidence="7">MMS21-STM12</strain>
    </source>
</reference>